<dbReference type="NCBIfam" id="TIGR03725">
    <property type="entry name" value="T6A_YeaZ"/>
    <property type="match status" value="1"/>
</dbReference>
<dbReference type="OrthoDB" id="9809995at2"/>
<dbReference type="Proteomes" id="UP000284407">
    <property type="component" value="Unassembled WGS sequence"/>
</dbReference>
<dbReference type="EMBL" id="RAQK01000001">
    <property type="protein sequence ID" value="RKE97847.1"/>
    <property type="molecule type" value="Genomic_DNA"/>
</dbReference>
<protein>
    <submittedName>
        <fullName evidence="2">N6-L-threonylcarbamoyladenine synthase</fullName>
    </submittedName>
</protein>
<gene>
    <name evidence="2" type="ORF">C8N30_2476</name>
</gene>
<sequence length="201" mass="20541">MTKPLILAFDTAAAHCAAAIVCGDNVIASAVEPMAKGQAERLLVLAQELLAQSGLRMGQLGAIGVGVGPGNFTGIRIAVSAARGLGLGLGIPAVGVNAFDALHLGAQGPCLCTVDARRDMVFAQGFHTEHLPAPVLIPLAELPENLPVIGAFGIAPKHSVAEAIARIAATRLTEHQQPPAPLYLRAADAAPARDTPPQIIP</sequence>
<keyword evidence="3" id="KW-1185">Reference proteome</keyword>
<dbReference type="Pfam" id="PF00814">
    <property type="entry name" value="TsaD"/>
    <property type="match status" value="1"/>
</dbReference>
<dbReference type="InterPro" id="IPR000905">
    <property type="entry name" value="Gcp-like_dom"/>
</dbReference>
<dbReference type="GO" id="GO:0005829">
    <property type="term" value="C:cytosol"/>
    <property type="evidence" value="ECO:0007669"/>
    <property type="project" value="TreeGrafter"/>
</dbReference>
<dbReference type="SUPFAM" id="SSF53067">
    <property type="entry name" value="Actin-like ATPase domain"/>
    <property type="match status" value="1"/>
</dbReference>
<feature type="domain" description="Gcp-like" evidence="1">
    <location>
        <begin position="35"/>
        <end position="124"/>
    </location>
</feature>
<dbReference type="InterPro" id="IPR043129">
    <property type="entry name" value="ATPase_NBD"/>
</dbReference>
<dbReference type="STRING" id="1443111.Z949_561"/>
<organism evidence="2 3">
    <name type="scientific">Sulfitobacter guttiformis</name>
    <dbReference type="NCBI Taxonomy" id="74349"/>
    <lineage>
        <taxon>Bacteria</taxon>
        <taxon>Pseudomonadati</taxon>
        <taxon>Pseudomonadota</taxon>
        <taxon>Alphaproteobacteria</taxon>
        <taxon>Rhodobacterales</taxon>
        <taxon>Roseobacteraceae</taxon>
        <taxon>Sulfitobacter</taxon>
    </lineage>
</organism>
<evidence type="ECO:0000259" key="1">
    <source>
        <dbReference type="Pfam" id="PF00814"/>
    </source>
</evidence>
<dbReference type="RefSeq" id="WP_025061232.1">
    <property type="nucleotide sequence ID" value="NZ_RAQK01000001.1"/>
</dbReference>
<proteinExistence type="predicted"/>
<dbReference type="PANTHER" id="PTHR11735">
    <property type="entry name" value="TRNA N6-ADENOSINE THREONYLCARBAMOYLTRANSFERASE"/>
    <property type="match status" value="1"/>
</dbReference>
<reference evidence="2 3" key="1">
    <citation type="submission" date="2018-09" db="EMBL/GenBank/DDBJ databases">
        <title>Genomic Encyclopedia of Archaeal and Bacterial Type Strains, Phase II (KMG-II): from individual species to whole genera.</title>
        <authorList>
            <person name="Goeker M."/>
        </authorList>
    </citation>
    <scope>NUCLEOTIDE SEQUENCE [LARGE SCALE GENOMIC DNA]</scope>
    <source>
        <strain evidence="2 3">DSM 11458</strain>
    </source>
</reference>
<comment type="caution">
    <text evidence="2">The sequence shown here is derived from an EMBL/GenBank/DDBJ whole genome shotgun (WGS) entry which is preliminary data.</text>
</comment>
<accession>A0A420DUP9</accession>
<name>A0A420DUP9_9RHOB</name>
<dbReference type="GO" id="GO:0002949">
    <property type="term" value="P:tRNA threonylcarbamoyladenosine modification"/>
    <property type="evidence" value="ECO:0007669"/>
    <property type="project" value="InterPro"/>
</dbReference>
<evidence type="ECO:0000313" key="2">
    <source>
        <dbReference type="EMBL" id="RKE97847.1"/>
    </source>
</evidence>
<dbReference type="PANTHER" id="PTHR11735:SF11">
    <property type="entry name" value="TRNA THREONYLCARBAMOYLADENOSINE BIOSYNTHESIS PROTEIN TSAB"/>
    <property type="match status" value="1"/>
</dbReference>
<dbReference type="Gene3D" id="3.30.420.40">
    <property type="match status" value="1"/>
</dbReference>
<evidence type="ECO:0000313" key="3">
    <source>
        <dbReference type="Proteomes" id="UP000284407"/>
    </source>
</evidence>
<dbReference type="InterPro" id="IPR022496">
    <property type="entry name" value="T6A_TsaB"/>
</dbReference>
<dbReference type="AlphaFoldDB" id="A0A420DUP9"/>